<feature type="compositionally biased region" description="Basic and acidic residues" evidence="3">
    <location>
        <begin position="262"/>
        <end position="280"/>
    </location>
</feature>
<evidence type="ECO:0008006" key="9">
    <source>
        <dbReference type="Google" id="ProtNLM"/>
    </source>
</evidence>
<feature type="compositionally biased region" description="Low complexity" evidence="3">
    <location>
        <begin position="325"/>
        <end position="355"/>
    </location>
</feature>
<feature type="compositionally biased region" description="Low complexity" evidence="3">
    <location>
        <begin position="297"/>
        <end position="310"/>
    </location>
</feature>
<dbReference type="InterPro" id="IPR029071">
    <property type="entry name" value="Ubiquitin-like_domsf"/>
</dbReference>
<dbReference type="InterPro" id="IPR051569">
    <property type="entry name" value="SHANK"/>
</dbReference>
<dbReference type="SMART" id="SM00454">
    <property type="entry name" value="SAM"/>
    <property type="match status" value="1"/>
</dbReference>
<feature type="domain" description="SH3" evidence="4">
    <location>
        <begin position="650"/>
        <end position="710"/>
    </location>
</feature>
<dbReference type="AlphaFoldDB" id="A0A1B9GQP2"/>
<dbReference type="Pfam" id="PF00788">
    <property type="entry name" value="RA"/>
    <property type="match status" value="1"/>
</dbReference>
<dbReference type="EMBL" id="KV700126">
    <property type="protein sequence ID" value="OCF33331.1"/>
    <property type="molecule type" value="Genomic_DNA"/>
</dbReference>
<dbReference type="InterPro" id="IPR013761">
    <property type="entry name" value="SAM/pointed_sf"/>
</dbReference>
<feature type="region of interest" description="Disordered" evidence="3">
    <location>
        <begin position="715"/>
        <end position="753"/>
    </location>
</feature>
<dbReference type="Gene3D" id="2.30.30.40">
    <property type="entry name" value="SH3 Domains"/>
    <property type="match status" value="2"/>
</dbReference>
<dbReference type="InterPro" id="IPR001660">
    <property type="entry name" value="SAM"/>
</dbReference>
<evidence type="ECO:0000313" key="7">
    <source>
        <dbReference type="EMBL" id="OCF33331.1"/>
    </source>
</evidence>
<feature type="compositionally biased region" description="Gly residues" evidence="3">
    <location>
        <begin position="743"/>
        <end position="752"/>
    </location>
</feature>
<dbReference type="CDD" id="cd01786">
    <property type="entry name" value="RA_STE50"/>
    <property type="match status" value="1"/>
</dbReference>
<feature type="compositionally biased region" description="Polar residues" evidence="3">
    <location>
        <begin position="476"/>
        <end position="490"/>
    </location>
</feature>
<dbReference type="GO" id="GO:0007165">
    <property type="term" value="P:signal transduction"/>
    <property type="evidence" value="ECO:0007669"/>
    <property type="project" value="InterPro"/>
</dbReference>
<dbReference type="Pfam" id="PF07647">
    <property type="entry name" value="SAM_2"/>
    <property type="match status" value="1"/>
</dbReference>
<dbReference type="CDD" id="cd00174">
    <property type="entry name" value="SH3"/>
    <property type="match status" value="2"/>
</dbReference>
<dbReference type="InterPro" id="IPR000159">
    <property type="entry name" value="RA_dom"/>
</dbReference>
<dbReference type="OrthoDB" id="8883818at2759"/>
<dbReference type="SUPFAM" id="SSF50044">
    <property type="entry name" value="SH3-domain"/>
    <property type="match status" value="2"/>
</dbReference>
<feature type="compositionally biased region" description="Polar residues" evidence="3">
    <location>
        <begin position="234"/>
        <end position="250"/>
    </location>
</feature>
<feature type="domain" description="SH3" evidence="4">
    <location>
        <begin position="554"/>
        <end position="621"/>
    </location>
</feature>
<evidence type="ECO:0000256" key="1">
    <source>
        <dbReference type="ARBA" id="ARBA00022443"/>
    </source>
</evidence>
<dbReference type="PANTHER" id="PTHR24135">
    <property type="entry name" value="SH3 AND MULTIPLE ANKYRIN REPEAT DOMAINS PROTEIN"/>
    <property type="match status" value="1"/>
</dbReference>
<proteinExistence type="predicted"/>
<dbReference type="SMART" id="SM00314">
    <property type="entry name" value="RA"/>
    <property type="match status" value="1"/>
</dbReference>
<dbReference type="SUPFAM" id="SSF54236">
    <property type="entry name" value="Ubiquitin-like"/>
    <property type="match status" value="1"/>
</dbReference>
<dbReference type="Gene3D" id="3.10.20.90">
    <property type="entry name" value="Phosphatidylinositol 3-kinase Catalytic Subunit, Chain A, domain 1"/>
    <property type="match status" value="1"/>
</dbReference>
<evidence type="ECO:0000259" key="6">
    <source>
        <dbReference type="PROSITE" id="PS50200"/>
    </source>
</evidence>
<keyword evidence="1 2" id="KW-0728">SH3 domain</keyword>
<feature type="compositionally biased region" description="Low complexity" evidence="3">
    <location>
        <begin position="216"/>
        <end position="228"/>
    </location>
</feature>
<dbReference type="PROSITE" id="PS50105">
    <property type="entry name" value="SAM_DOMAIN"/>
    <property type="match status" value="1"/>
</dbReference>
<dbReference type="Proteomes" id="UP000092666">
    <property type="component" value="Unassembled WGS sequence"/>
</dbReference>
<evidence type="ECO:0000313" key="8">
    <source>
        <dbReference type="Proteomes" id="UP000092666"/>
    </source>
</evidence>
<keyword evidence="8" id="KW-1185">Reference proteome</keyword>
<feature type="domain" description="Ras-associating" evidence="6">
    <location>
        <begin position="369"/>
        <end position="443"/>
    </location>
</feature>
<dbReference type="InterPro" id="IPR036028">
    <property type="entry name" value="SH3-like_dom_sf"/>
</dbReference>
<sequence>MPVTSPVSASPGVSLLDWDEGLVQSYLSDLGLGKYEDVIYEHGITGDVLSVMDHAALQDLGINSLGHRLNLLRAVWELKKEQGIEFGEDDWRPQDAEEGEKVTQTHVDKLWDLIMDQHDRLIHLEREQNRMLSALEENGIPLPVPAPGSASAPMHVEAESQAHVQGIPGMEGARAGLGRNGSLRWKNFGDREKGSDVDEPEAGPSRTRRASTLFPSSLASSTNSNTNAPVAPLTSDTPTFQDSFTPTTVGATYPFDSPLAGNKDKDRDKERDKERSDPHHQLKPSSIQPPPLTRLLSGSAIMGSSASSPPGQTPPGHASTSSKNSLAPPLGAGAVAGAGPSPTSQGSSSSNAGPSDKAKSQANIDARSAAKSFRVTLDDPCWKVLPAALKKYKINDDWKLYALFICFDNTERCLSYDEKPLLLFQKLKETGHRPVFMLRHIKDIRSPIAVAQQKQAQKLGLPANSTQNVLPKIKPSTDTSISPTKANSLQPAAGNRADDGHTPNGGAFPELPSPGLRDPEGSAGGSKLVTPGHGSAAQPGSGTGTLVDKDGNVQTVTYAVAIYPYIADRQDEFDVAVGSTYIILSKAKGWYIVARDPDGLGVPSDATQGWVPAGCLLELSQPISLISPTPTGEVAIYPGLSPIPPSSIISSSYAGNVLMDYEAKEDTELSLKEGDRVRVYKKYCHWSYTIRSETGERGWVPAWFVGKSPFDSTATSVATTPTPSQIGAGTGTGTGAVASSGKDGLGGAGSTDGSGATVAVGGIGSEERLKDNKEEGAASIQQVASNNNTTGTGISTTANQGTAVGATSSGAGSNPLGDKI</sequence>
<dbReference type="Pfam" id="PF00018">
    <property type="entry name" value="SH3_1"/>
    <property type="match status" value="1"/>
</dbReference>
<feature type="domain" description="SAM" evidence="5">
    <location>
        <begin position="18"/>
        <end position="81"/>
    </location>
</feature>
<feature type="region of interest" description="Disordered" evidence="3">
    <location>
        <begin position="170"/>
        <end position="365"/>
    </location>
</feature>
<dbReference type="InterPro" id="IPR001452">
    <property type="entry name" value="SH3_domain"/>
</dbReference>
<dbReference type="PROSITE" id="PS50002">
    <property type="entry name" value="SH3"/>
    <property type="match status" value="2"/>
</dbReference>
<dbReference type="STRING" id="1296120.A0A1B9GQP2"/>
<reference evidence="8" key="2">
    <citation type="submission" date="2013-12" db="EMBL/GenBank/DDBJ databases">
        <title>Evolution of pathogenesis and genome organization in the Tremellales.</title>
        <authorList>
            <person name="Cuomo C."/>
            <person name="Litvintseva A."/>
            <person name="Heitman J."/>
            <person name="Chen Y."/>
            <person name="Sun S."/>
            <person name="Springer D."/>
            <person name="Dromer F."/>
            <person name="Young S."/>
            <person name="Zeng Q."/>
            <person name="Chapman S."/>
            <person name="Gujja S."/>
            <person name="Saif S."/>
            <person name="Birren B."/>
        </authorList>
    </citation>
    <scope>NUCLEOTIDE SEQUENCE [LARGE SCALE GENOMIC DNA]</scope>
    <source>
        <strain evidence="8">BCC8398</strain>
    </source>
</reference>
<dbReference type="SMART" id="SM00326">
    <property type="entry name" value="SH3"/>
    <property type="match status" value="2"/>
</dbReference>
<protein>
    <recommendedName>
        <fullName evidence="9">Protein kinase regulator</fullName>
    </recommendedName>
</protein>
<organism evidence="7 8">
    <name type="scientific">Kwoniella heveanensis BCC8398</name>
    <dbReference type="NCBI Taxonomy" id="1296120"/>
    <lineage>
        <taxon>Eukaryota</taxon>
        <taxon>Fungi</taxon>
        <taxon>Dikarya</taxon>
        <taxon>Basidiomycota</taxon>
        <taxon>Agaricomycotina</taxon>
        <taxon>Tremellomycetes</taxon>
        <taxon>Tremellales</taxon>
        <taxon>Cryptococcaceae</taxon>
        <taxon>Kwoniella</taxon>
    </lineage>
</organism>
<gene>
    <name evidence="7" type="ORF">I316_05072</name>
</gene>
<evidence type="ECO:0000256" key="3">
    <source>
        <dbReference type="SAM" id="MobiDB-lite"/>
    </source>
</evidence>
<accession>A0A1B9GQP2</accession>
<evidence type="ECO:0000259" key="4">
    <source>
        <dbReference type="PROSITE" id="PS50002"/>
    </source>
</evidence>
<evidence type="ECO:0000256" key="2">
    <source>
        <dbReference type="PROSITE-ProRule" id="PRU00192"/>
    </source>
</evidence>
<feature type="region of interest" description="Disordered" evidence="3">
    <location>
        <begin position="458"/>
        <end position="549"/>
    </location>
</feature>
<dbReference type="PROSITE" id="PS50200">
    <property type="entry name" value="RA"/>
    <property type="match status" value="1"/>
</dbReference>
<dbReference type="SUPFAM" id="SSF47769">
    <property type="entry name" value="SAM/Pointed domain"/>
    <property type="match status" value="1"/>
</dbReference>
<feature type="region of interest" description="Disordered" evidence="3">
    <location>
        <begin position="784"/>
        <end position="820"/>
    </location>
</feature>
<dbReference type="Gene3D" id="1.10.150.50">
    <property type="entry name" value="Transcription Factor, Ets-1"/>
    <property type="match status" value="1"/>
</dbReference>
<dbReference type="PANTHER" id="PTHR24135:SF28">
    <property type="entry name" value="LD13733P"/>
    <property type="match status" value="1"/>
</dbReference>
<feature type="compositionally biased region" description="Low complexity" evidence="3">
    <location>
        <begin position="715"/>
        <end position="724"/>
    </location>
</feature>
<reference evidence="7 8" key="1">
    <citation type="submission" date="2013-07" db="EMBL/GenBank/DDBJ databases">
        <title>The Genome Sequence of Cryptococcus heveanensis BCC8398.</title>
        <authorList>
            <consortium name="The Broad Institute Genome Sequencing Platform"/>
            <person name="Cuomo C."/>
            <person name="Litvintseva A."/>
            <person name="Chen Y."/>
            <person name="Heitman J."/>
            <person name="Sun S."/>
            <person name="Springer D."/>
            <person name="Dromer F."/>
            <person name="Young S.K."/>
            <person name="Zeng Q."/>
            <person name="Gargeya S."/>
            <person name="Fitzgerald M."/>
            <person name="Abouelleil A."/>
            <person name="Alvarado L."/>
            <person name="Berlin A.M."/>
            <person name="Chapman S.B."/>
            <person name="Dewar J."/>
            <person name="Goldberg J."/>
            <person name="Griggs A."/>
            <person name="Gujja S."/>
            <person name="Hansen M."/>
            <person name="Howarth C."/>
            <person name="Imamovic A."/>
            <person name="Larimer J."/>
            <person name="McCowan C."/>
            <person name="Murphy C."/>
            <person name="Pearson M."/>
            <person name="Priest M."/>
            <person name="Roberts A."/>
            <person name="Saif S."/>
            <person name="Shea T."/>
            <person name="Sykes S."/>
            <person name="Wortman J."/>
            <person name="Nusbaum C."/>
            <person name="Birren B."/>
        </authorList>
    </citation>
    <scope>NUCLEOTIDE SEQUENCE [LARGE SCALE GENOMIC DNA]</scope>
    <source>
        <strain evidence="7 8">BCC8398</strain>
    </source>
</reference>
<feature type="compositionally biased region" description="Low complexity" evidence="3">
    <location>
        <begin position="784"/>
        <end position="813"/>
    </location>
</feature>
<name>A0A1B9GQP2_9TREE</name>
<feature type="compositionally biased region" description="Basic and acidic residues" evidence="3">
    <location>
        <begin position="187"/>
        <end position="196"/>
    </location>
</feature>
<evidence type="ECO:0000259" key="5">
    <source>
        <dbReference type="PROSITE" id="PS50105"/>
    </source>
</evidence>